<feature type="transmembrane region" description="Helical" evidence="1">
    <location>
        <begin position="61"/>
        <end position="82"/>
    </location>
</feature>
<dbReference type="PANTHER" id="PTHR36383:SF1">
    <property type="entry name" value="PROTEIN, PUTATIVE-RELATED"/>
    <property type="match status" value="1"/>
</dbReference>
<keyword evidence="1" id="KW-0812">Transmembrane</keyword>
<dbReference type="OrthoDB" id="465452at2"/>
<dbReference type="AlphaFoldDB" id="A0A1Z4LZX0"/>
<dbReference type="PANTHER" id="PTHR36383">
    <property type="entry name" value="OS09G0529350 PROTEIN"/>
    <property type="match status" value="1"/>
</dbReference>
<evidence type="ECO:0000256" key="1">
    <source>
        <dbReference type="SAM" id="Phobius"/>
    </source>
</evidence>
<accession>A0A1Z4LZX0</accession>
<name>A0A1Z4LZX0_9CYAN</name>
<dbReference type="Proteomes" id="UP000218418">
    <property type="component" value="Chromosome"/>
</dbReference>
<gene>
    <name evidence="2" type="ORF">NIES267_62610</name>
</gene>
<feature type="transmembrane region" description="Helical" evidence="1">
    <location>
        <begin position="118"/>
        <end position="139"/>
    </location>
</feature>
<feature type="transmembrane region" description="Helical" evidence="1">
    <location>
        <begin position="21"/>
        <end position="41"/>
    </location>
</feature>
<keyword evidence="1" id="KW-0472">Membrane</keyword>
<evidence type="ECO:0000313" key="3">
    <source>
        <dbReference type="Proteomes" id="UP000218418"/>
    </source>
</evidence>
<reference evidence="2 3" key="1">
    <citation type="submission" date="2017-06" db="EMBL/GenBank/DDBJ databases">
        <title>Genome sequencing of cyanobaciteial culture collection at National Institute for Environmental Studies (NIES).</title>
        <authorList>
            <person name="Hirose Y."/>
            <person name="Shimura Y."/>
            <person name="Fujisawa T."/>
            <person name="Nakamura Y."/>
            <person name="Kawachi M."/>
        </authorList>
    </citation>
    <scope>NUCLEOTIDE SEQUENCE [LARGE SCALE GENOMIC DNA]</scope>
    <source>
        <strain evidence="2 3">NIES-267</strain>
    </source>
</reference>
<proteinExistence type="predicted"/>
<evidence type="ECO:0000313" key="2">
    <source>
        <dbReference type="EMBL" id="BAY86750.1"/>
    </source>
</evidence>
<protein>
    <submittedName>
        <fullName evidence="2">Uncharacterized protein</fullName>
    </submittedName>
</protein>
<organism evidence="2 3">
    <name type="scientific">Calothrix parasitica NIES-267</name>
    <dbReference type="NCBI Taxonomy" id="1973488"/>
    <lineage>
        <taxon>Bacteria</taxon>
        <taxon>Bacillati</taxon>
        <taxon>Cyanobacteriota</taxon>
        <taxon>Cyanophyceae</taxon>
        <taxon>Nostocales</taxon>
        <taxon>Calotrichaceae</taxon>
        <taxon>Calothrix</taxon>
    </lineage>
</organism>
<keyword evidence="3" id="KW-1185">Reference proteome</keyword>
<dbReference type="EMBL" id="AP018227">
    <property type="protein sequence ID" value="BAY86750.1"/>
    <property type="molecule type" value="Genomic_DNA"/>
</dbReference>
<keyword evidence="1" id="KW-1133">Transmembrane helix</keyword>
<sequence>MKETYRPNLMTERLESLKAGIISSLSFSLVFTVASILNRFLLKKYFPELDNASIIAANWHWFISFGIAGFSGLLFGVTYRYIIREDNNPQLKSGSVLAFGLVRGLAQVDIGLNYSFSVLPLVVIVSESILEFAIAAFILDSAIKFSWVKPFIGE</sequence>